<dbReference type="EMBL" id="VSRR010083821">
    <property type="protein sequence ID" value="MPC90268.1"/>
    <property type="molecule type" value="Genomic_DNA"/>
</dbReference>
<accession>A0A5B7JBE5</accession>
<dbReference type="Proteomes" id="UP000324222">
    <property type="component" value="Unassembled WGS sequence"/>
</dbReference>
<protein>
    <submittedName>
        <fullName evidence="1">Uncharacterized protein</fullName>
    </submittedName>
</protein>
<sequence>MAATWRFSQGATSFYYIDKWKQQIVFRVTLGNLPPKYTTDNTITHCRCHKEGQSGVLDHWVKVEWTRVN</sequence>
<organism evidence="1 2">
    <name type="scientific">Portunus trituberculatus</name>
    <name type="common">Swimming crab</name>
    <name type="synonym">Neptunus trituberculatus</name>
    <dbReference type="NCBI Taxonomy" id="210409"/>
    <lineage>
        <taxon>Eukaryota</taxon>
        <taxon>Metazoa</taxon>
        <taxon>Ecdysozoa</taxon>
        <taxon>Arthropoda</taxon>
        <taxon>Crustacea</taxon>
        <taxon>Multicrustacea</taxon>
        <taxon>Malacostraca</taxon>
        <taxon>Eumalacostraca</taxon>
        <taxon>Eucarida</taxon>
        <taxon>Decapoda</taxon>
        <taxon>Pleocyemata</taxon>
        <taxon>Brachyura</taxon>
        <taxon>Eubrachyura</taxon>
        <taxon>Portunoidea</taxon>
        <taxon>Portunidae</taxon>
        <taxon>Portuninae</taxon>
        <taxon>Portunus</taxon>
    </lineage>
</organism>
<proteinExistence type="predicted"/>
<evidence type="ECO:0000313" key="1">
    <source>
        <dbReference type="EMBL" id="MPC90268.1"/>
    </source>
</evidence>
<gene>
    <name evidence="1" type="ORF">E2C01_085245</name>
</gene>
<evidence type="ECO:0000313" key="2">
    <source>
        <dbReference type="Proteomes" id="UP000324222"/>
    </source>
</evidence>
<name>A0A5B7JBE5_PORTR</name>
<comment type="caution">
    <text evidence="1">The sequence shown here is derived from an EMBL/GenBank/DDBJ whole genome shotgun (WGS) entry which is preliminary data.</text>
</comment>
<reference evidence="1 2" key="1">
    <citation type="submission" date="2019-05" db="EMBL/GenBank/DDBJ databases">
        <title>Another draft genome of Portunus trituberculatus and its Hox gene families provides insights of decapod evolution.</title>
        <authorList>
            <person name="Jeong J.-H."/>
            <person name="Song I."/>
            <person name="Kim S."/>
            <person name="Choi T."/>
            <person name="Kim D."/>
            <person name="Ryu S."/>
            <person name="Kim W."/>
        </authorList>
    </citation>
    <scope>NUCLEOTIDE SEQUENCE [LARGE SCALE GENOMIC DNA]</scope>
    <source>
        <tissue evidence="1">Muscle</tissue>
    </source>
</reference>
<dbReference type="AlphaFoldDB" id="A0A5B7JBE5"/>
<keyword evidence="2" id="KW-1185">Reference proteome</keyword>